<accession>A0A9Q1H6S0</accession>
<reference evidence="1" key="1">
    <citation type="submission" date="2021-10" db="EMBL/GenBank/DDBJ databases">
        <title>Tropical sea cucumber genome reveals ecological adaptation and Cuvierian tubules defense mechanism.</title>
        <authorList>
            <person name="Chen T."/>
        </authorList>
    </citation>
    <scope>NUCLEOTIDE SEQUENCE</scope>
    <source>
        <strain evidence="1">Nanhai2018</strain>
        <tissue evidence="1">Muscle</tissue>
    </source>
</reference>
<evidence type="ECO:0000313" key="2">
    <source>
        <dbReference type="Proteomes" id="UP001152320"/>
    </source>
</evidence>
<organism evidence="1 2">
    <name type="scientific">Holothuria leucospilota</name>
    <name type="common">Black long sea cucumber</name>
    <name type="synonym">Mertensiothuria leucospilota</name>
    <dbReference type="NCBI Taxonomy" id="206669"/>
    <lineage>
        <taxon>Eukaryota</taxon>
        <taxon>Metazoa</taxon>
        <taxon>Echinodermata</taxon>
        <taxon>Eleutherozoa</taxon>
        <taxon>Echinozoa</taxon>
        <taxon>Holothuroidea</taxon>
        <taxon>Aspidochirotacea</taxon>
        <taxon>Aspidochirotida</taxon>
        <taxon>Holothuriidae</taxon>
        <taxon>Holothuria</taxon>
    </lineage>
</organism>
<dbReference type="AlphaFoldDB" id="A0A9Q1H6S0"/>
<gene>
    <name evidence="1" type="ORF">HOLleu_22430</name>
</gene>
<dbReference type="EMBL" id="JAIZAY010000010">
    <property type="protein sequence ID" value="KAJ8035264.1"/>
    <property type="molecule type" value="Genomic_DNA"/>
</dbReference>
<name>A0A9Q1H6S0_HOLLE</name>
<sequence length="94" mass="10592">MGIPPPLSPIGRLICVVTKEGSPLLYTKRRAHNKVQFKRLHSVGKYIQPVGIWDLHTPKYITLATGLVGSMVSDNDPRCEALFQIFWDMLKITS</sequence>
<dbReference type="Proteomes" id="UP001152320">
    <property type="component" value="Chromosome 10"/>
</dbReference>
<protein>
    <submittedName>
        <fullName evidence="1">Uncharacterized protein</fullName>
    </submittedName>
</protein>
<keyword evidence="2" id="KW-1185">Reference proteome</keyword>
<proteinExistence type="predicted"/>
<evidence type="ECO:0000313" key="1">
    <source>
        <dbReference type="EMBL" id="KAJ8035264.1"/>
    </source>
</evidence>
<comment type="caution">
    <text evidence="1">The sequence shown here is derived from an EMBL/GenBank/DDBJ whole genome shotgun (WGS) entry which is preliminary data.</text>
</comment>